<organism evidence="7">
    <name type="scientific">Callorhinchus milii</name>
    <name type="common">Ghost shark</name>
    <dbReference type="NCBI Taxonomy" id="7868"/>
    <lineage>
        <taxon>Eukaryota</taxon>
        <taxon>Metazoa</taxon>
        <taxon>Chordata</taxon>
        <taxon>Craniata</taxon>
        <taxon>Vertebrata</taxon>
        <taxon>Chondrichthyes</taxon>
        <taxon>Holocephali</taxon>
        <taxon>Chimaeriformes</taxon>
        <taxon>Callorhinchidae</taxon>
        <taxon>Callorhinchus</taxon>
    </lineage>
</organism>
<dbReference type="FunFam" id="2.40.10.10:FF:000003">
    <property type="entry name" value="Transmembrane serine protease 3"/>
    <property type="match status" value="1"/>
</dbReference>
<dbReference type="InterPro" id="IPR009003">
    <property type="entry name" value="Peptidase_S1_PA"/>
</dbReference>
<dbReference type="PROSITE" id="PS00134">
    <property type="entry name" value="TRYPSIN_HIS"/>
    <property type="match status" value="1"/>
</dbReference>
<keyword evidence="1 5" id="KW-0645">Protease</keyword>
<dbReference type="AlphaFoldDB" id="V9L2Q5"/>
<dbReference type="Pfam" id="PF00089">
    <property type="entry name" value="Trypsin"/>
    <property type="match status" value="1"/>
</dbReference>
<keyword evidence="3 5" id="KW-0720">Serine protease</keyword>
<dbReference type="Gene3D" id="2.40.10.10">
    <property type="entry name" value="Trypsin-like serine proteases"/>
    <property type="match status" value="2"/>
</dbReference>
<dbReference type="GO" id="GO:0006508">
    <property type="term" value="P:proteolysis"/>
    <property type="evidence" value="ECO:0007669"/>
    <property type="project" value="UniProtKB-KW"/>
</dbReference>
<evidence type="ECO:0000259" key="6">
    <source>
        <dbReference type="PROSITE" id="PS50240"/>
    </source>
</evidence>
<feature type="non-terminal residue" evidence="7">
    <location>
        <position position="1"/>
    </location>
</feature>
<dbReference type="PANTHER" id="PTHR24252:SF7">
    <property type="entry name" value="HYALIN"/>
    <property type="match status" value="1"/>
</dbReference>
<dbReference type="InterPro" id="IPR001314">
    <property type="entry name" value="Peptidase_S1A"/>
</dbReference>
<dbReference type="SUPFAM" id="SSF50494">
    <property type="entry name" value="Trypsin-like serine proteases"/>
    <property type="match status" value="1"/>
</dbReference>
<accession>V9L2Q5</accession>
<dbReference type="GO" id="GO:0004252">
    <property type="term" value="F:serine-type endopeptidase activity"/>
    <property type="evidence" value="ECO:0007669"/>
    <property type="project" value="InterPro"/>
</dbReference>
<evidence type="ECO:0000256" key="5">
    <source>
        <dbReference type="RuleBase" id="RU363034"/>
    </source>
</evidence>
<dbReference type="PROSITE" id="PS00135">
    <property type="entry name" value="TRYPSIN_SER"/>
    <property type="match status" value="1"/>
</dbReference>
<dbReference type="PRINTS" id="PR00722">
    <property type="entry name" value="CHYMOTRYPSIN"/>
</dbReference>
<sequence length="355" mass="38669">IWCAPPPSATLTHPRTVRGDVFPSVACACVCFFYTSGTNWADATAPVSEADATVRYYCVDDTQLPTAKTIQDALYTCRCESQKVVTLECQDCGRRKLSADRIVGGAPAQEGMWPWQVSLRFEGDHICGGSVIAPKWIVTAAHCFHERYRYLNGWTVSVGDVKRTTSGVARPLEAIVYHSGYSPFVDAYAEDNSNDIAVVRVRTPLEFTDTVQPICLPALGQRIVDGKICSVTGWGHTHQDGQLSEVLQEAQVPVISNAVCNSEAYYNREITAAMFCAGYSEGKVDACQGDSGGPLVCEDSLSGTPRWRLCGIVSWGTGCALAKKPGVYCRVTEYQLWVYRTMKNFASVGGIHSSS</sequence>
<proteinExistence type="evidence at transcript level"/>
<evidence type="ECO:0000256" key="2">
    <source>
        <dbReference type="ARBA" id="ARBA00022801"/>
    </source>
</evidence>
<keyword evidence="4" id="KW-1015">Disulfide bond</keyword>
<dbReference type="InterPro" id="IPR043504">
    <property type="entry name" value="Peptidase_S1_PA_chymotrypsin"/>
</dbReference>
<dbReference type="InterPro" id="IPR015352">
    <property type="entry name" value="Hepsin-SRCR_dom"/>
</dbReference>
<dbReference type="InterPro" id="IPR033116">
    <property type="entry name" value="TRYPSIN_SER"/>
</dbReference>
<keyword evidence="2 5" id="KW-0378">Hydrolase</keyword>
<dbReference type="CDD" id="cd00190">
    <property type="entry name" value="Tryp_SPc"/>
    <property type="match status" value="1"/>
</dbReference>
<evidence type="ECO:0000256" key="1">
    <source>
        <dbReference type="ARBA" id="ARBA00022670"/>
    </source>
</evidence>
<evidence type="ECO:0000313" key="7">
    <source>
        <dbReference type="EMBL" id="AFP05552.1"/>
    </source>
</evidence>
<dbReference type="GO" id="GO:0070008">
    <property type="term" value="F:serine-type exopeptidase activity"/>
    <property type="evidence" value="ECO:0007669"/>
    <property type="project" value="InterPro"/>
</dbReference>
<protein>
    <submittedName>
        <fullName evidence="7">Serine protease hepsin-like protein</fullName>
    </submittedName>
</protein>
<reference evidence="7" key="1">
    <citation type="journal article" date="2014" name="Nature">
        <title>Elephant shark genome provides unique insights into gnathostome evolution.</title>
        <authorList>
            <consortium name="International Elephant Shark Genome Sequencing Consortium"/>
            <person name="Venkatesh B."/>
            <person name="Lee A.P."/>
            <person name="Ravi V."/>
            <person name="Maurya A.K."/>
            <person name="Lian M.M."/>
            <person name="Swann J.B."/>
            <person name="Ohta Y."/>
            <person name="Flajnik M.F."/>
            <person name="Sutoh Y."/>
            <person name="Kasahara M."/>
            <person name="Hoon S."/>
            <person name="Gangu V."/>
            <person name="Roy S.W."/>
            <person name="Irimia M."/>
            <person name="Korzh V."/>
            <person name="Kondrychyn I."/>
            <person name="Lim Z.W."/>
            <person name="Tay B.H."/>
            <person name="Tohari S."/>
            <person name="Kong K.W."/>
            <person name="Ho S."/>
            <person name="Lorente-Galdos B."/>
            <person name="Quilez J."/>
            <person name="Marques-Bonet T."/>
            <person name="Raney B.J."/>
            <person name="Ingham P.W."/>
            <person name="Tay A."/>
            <person name="Hillier L.W."/>
            <person name="Minx P."/>
            <person name="Boehm T."/>
            <person name="Wilson R.K."/>
            <person name="Brenner S."/>
            <person name="Warren W.C."/>
        </authorList>
    </citation>
    <scope>NUCLEOTIDE SEQUENCE</scope>
    <source>
        <tissue evidence="7">Liver</tissue>
    </source>
</reference>
<evidence type="ECO:0000256" key="4">
    <source>
        <dbReference type="ARBA" id="ARBA00023157"/>
    </source>
</evidence>
<dbReference type="InterPro" id="IPR018114">
    <property type="entry name" value="TRYPSIN_HIS"/>
</dbReference>
<name>V9L2Q5_CALMI</name>
<dbReference type="Pfam" id="PF09272">
    <property type="entry name" value="Hepsin-SRCR"/>
    <property type="match status" value="1"/>
</dbReference>
<feature type="domain" description="Peptidase S1" evidence="6">
    <location>
        <begin position="102"/>
        <end position="343"/>
    </location>
</feature>
<dbReference type="PANTHER" id="PTHR24252">
    <property type="entry name" value="ACROSIN-RELATED"/>
    <property type="match status" value="1"/>
</dbReference>
<dbReference type="PROSITE" id="PS50240">
    <property type="entry name" value="TRYPSIN_DOM"/>
    <property type="match status" value="1"/>
</dbReference>
<evidence type="ECO:0000256" key="3">
    <source>
        <dbReference type="ARBA" id="ARBA00022825"/>
    </source>
</evidence>
<dbReference type="EMBL" id="JW873034">
    <property type="protein sequence ID" value="AFP05552.1"/>
    <property type="molecule type" value="mRNA"/>
</dbReference>
<dbReference type="SMART" id="SM00020">
    <property type="entry name" value="Tryp_SPc"/>
    <property type="match status" value="1"/>
</dbReference>
<dbReference type="InterPro" id="IPR001254">
    <property type="entry name" value="Trypsin_dom"/>
</dbReference>